<keyword evidence="1" id="KW-0472">Membrane</keyword>
<reference evidence="3 4" key="1">
    <citation type="submission" date="2017-05" db="EMBL/GenBank/DDBJ databases">
        <authorList>
            <person name="Varghese N."/>
            <person name="Submissions S."/>
        </authorList>
    </citation>
    <scope>NUCLEOTIDE SEQUENCE [LARGE SCALE GENOMIC DNA]</scope>
    <source>
        <strain evidence="3 4">DSM 26001</strain>
    </source>
</reference>
<evidence type="ECO:0000256" key="1">
    <source>
        <dbReference type="SAM" id="Phobius"/>
    </source>
</evidence>
<dbReference type="InterPro" id="IPR006976">
    <property type="entry name" value="VanZ-like"/>
</dbReference>
<gene>
    <name evidence="3" type="ORF">SAMN06295970_1205</name>
</gene>
<protein>
    <submittedName>
        <fullName evidence="3">VanZ like family protein</fullName>
    </submittedName>
</protein>
<keyword evidence="1" id="KW-1133">Transmembrane helix</keyword>
<dbReference type="Pfam" id="PF04892">
    <property type="entry name" value="VanZ"/>
    <property type="match status" value="1"/>
</dbReference>
<evidence type="ECO:0000313" key="4">
    <source>
        <dbReference type="Proteomes" id="UP001158049"/>
    </source>
</evidence>
<organism evidence="3 4">
    <name type="scientific">Noviherbaspirillum suwonense</name>
    <dbReference type="NCBI Taxonomy" id="1224511"/>
    <lineage>
        <taxon>Bacteria</taxon>
        <taxon>Pseudomonadati</taxon>
        <taxon>Pseudomonadota</taxon>
        <taxon>Betaproteobacteria</taxon>
        <taxon>Burkholderiales</taxon>
        <taxon>Oxalobacteraceae</taxon>
        <taxon>Noviherbaspirillum</taxon>
    </lineage>
</organism>
<sequence>MPLYSLLTRIPRSFYIAAALTLYLLLLWMGGHQSTVDHLPGRADFSKVYHLVFYSGWCCLAWLSLRRPGIAAAVALTVLAGAGDEFHQYFLPFREARLSDVLIDGCAALAGALSMHALRRRAMALEKSRIR</sequence>
<dbReference type="NCBIfam" id="NF037970">
    <property type="entry name" value="vanZ_1"/>
    <property type="match status" value="1"/>
</dbReference>
<evidence type="ECO:0000313" key="3">
    <source>
        <dbReference type="EMBL" id="SMP73927.1"/>
    </source>
</evidence>
<evidence type="ECO:0000259" key="2">
    <source>
        <dbReference type="Pfam" id="PF04892"/>
    </source>
</evidence>
<dbReference type="Proteomes" id="UP001158049">
    <property type="component" value="Unassembled WGS sequence"/>
</dbReference>
<dbReference type="RefSeq" id="WP_283444322.1">
    <property type="nucleotide sequence ID" value="NZ_FXUL01000020.1"/>
</dbReference>
<dbReference type="EMBL" id="FXUL01000020">
    <property type="protein sequence ID" value="SMP73927.1"/>
    <property type="molecule type" value="Genomic_DNA"/>
</dbReference>
<proteinExistence type="predicted"/>
<keyword evidence="1" id="KW-0812">Transmembrane</keyword>
<accession>A0ABY1QK02</accession>
<name>A0ABY1QK02_9BURK</name>
<feature type="domain" description="VanZ-like" evidence="2">
    <location>
        <begin position="43"/>
        <end position="116"/>
    </location>
</feature>
<keyword evidence="4" id="KW-1185">Reference proteome</keyword>
<feature type="transmembrane region" description="Helical" evidence="1">
    <location>
        <begin position="12"/>
        <end position="28"/>
    </location>
</feature>
<feature type="transmembrane region" description="Helical" evidence="1">
    <location>
        <begin position="48"/>
        <end position="65"/>
    </location>
</feature>
<comment type="caution">
    <text evidence="3">The sequence shown here is derived from an EMBL/GenBank/DDBJ whole genome shotgun (WGS) entry which is preliminary data.</text>
</comment>